<dbReference type="InterPro" id="IPR013921">
    <property type="entry name" value="Mediator_Med20"/>
</dbReference>
<evidence type="ECO:0000256" key="1">
    <source>
        <dbReference type="ARBA" id="ARBA00004123"/>
    </source>
</evidence>
<keyword evidence="3 4" id="KW-0539">Nucleus</keyword>
<dbReference type="InParanoid" id="H2B0F8"/>
<dbReference type="STRING" id="1071382.H2B0F8"/>
<dbReference type="GO" id="GO:0016592">
    <property type="term" value="C:mediator complex"/>
    <property type="evidence" value="ECO:0007669"/>
    <property type="project" value="InterPro"/>
</dbReference>
<dbReference type="Gene3D" id="3.30.310.180">
    <property type="match status" value="2"/>
</dbReference>
<evidence type="ECO:0000256" key="4">
    <source>
        <dbReference type="RuleBase" id="RU364152"/>
    </source>
</evidence>
<proteinExistence type="inferred from homology"/>
<dbReference type="GO" id="GO:0010688">
    <property type="term" value="P:negative regulation of ribosomal protein gene transcription by RNA polymerase II"/>
    <property type="evidence" value="ECO:0007669"/>
    <property type="project" value="EnsemblFungi"/>
</dbReference>
<evidence type="ECO:0000313" key="5">
    <source>
        <dbReference type="EMBL" id="CCF60108.1"/>
    </source>
</evidence>
<dbReference type="GO" id="GO:0032968">
    <property type="term" value="P:positive regulation of transcription elongation by RNA polymerase II"/>
    <property type="evidence" value="ECO:0007669"/>
    <property type="project" value="EnsemblFungi"/>
</dbReference>
<evidence type="ECO:0000313" key="6">
    <source>
        <dbReference type="Proteomes" id="UP000005220"/>
    </source>
</evidence>
<comment type="similarity">
    <text evidence="2 4">Belongs to the Mediator complex subunit 20 family.</text>
</comment>
<gene>
    <name evidence="5" type="primary">KAFR0J00400</name>
    <name evidence="4" type="synonym">MED20</name>
    <name evidence="5" type="ORF">KAFR_0J00400</name>
</gene>
<name>H2B0F8_KAZAF</name>
<accession>H2B0F8</accession>
<evidence type="ECO:0000256" key="2">
    <source>
        <dbReference type="ARBA" id="ARBA00010743"/>
    </source>
</evidence>
<dbReference type="KEGG" id="kaf:KAFR_0J00400"/>
<dbReference type="GO" id="GO:0031669">
    <property type="term" value="P:cellular response to nutrient levels"/>
    <property type="evidence" value="ECO:0007669"/>
    <property type="project" value="EnsemblFungi"/>
</dbReference>
<reference evidence="5 6" key="1">
    <citation type="journal article" date="2011" name="Proc. Natl. Acad. Sci. U.S.A.">
        <title>Evolutionary erosion of yeast sex chromosomes by mating-type switching accidents.</title>
        <authorList>
            <person name="Gordon J.L."/>
            <person name="Armisen D."/>
            <person name="Proux-Wera E."/>
            <person name="Oheigeartaigh S.S."/>
            <person name="Byrne K.P."/>
            <person name="Wolfe K.H."/>
        </authorList>
    </citation>
    <scope>NUCLEOTIDE SEQUENCE [LARGE SCALE GENOMIC DNA]</scope>
    <source>
        <strain evidence="6">ATCC 22294 / BCRC 22015 / CBS 2517 / CECT 1963 / NBRC 1671 / NRRL Y-8276</strain>
    </source>
</reference>
<dbReference type="GO" id="GO:0051123">
    <property type="term" value="P:RNA polymerase II preinitiation complex assembly"/>
    <property type="evidence" value="ECO:0007669"/>
    <property type="project" value="EnsemblFungi"/>
</dbReference>
<keyword evidence="6" id="KW-1185">Reference proteome</keyword>
<comment type="subunit">
    <text evidence="4">Component of the Mediator complex.</text>
</comment>
<dbReference type="Proteomes" id="UP000005220">
    <property type="component" value="Chromosome 10"/>
</dbReference>
<dbReference type="GO" id="GO:0003713">
    <property type="term" value="F:transcription coactivator activity"/>
    <property type="evidence" value="ECO:0007669"/>
    <property type="project" value="EnsemblFungi"/>
</dbReference>
<dbReference type="AlphaFoldDB" id="H2B0F8"/>
<dbReference type="GO" id="GO:0019904">
    <property type="term" value="F:protein domain specific binding"/>
    <property type="evidence" value="ECO:0007669"/>
    <property type="project" value="EnsemblFungi"/>
</dbReference>
<keyword evidence="4" id="KW-0804">Transcription</keyword>
<dbReference type="GO" id="GO:0070847">
    <property type="term" value="C:core mediator complex"/>
    <property type="evidence" value="ECO:0007669"/>
    <property type="project" value="EnsemblFungi"/>
</dbReference>
<dbReference type="GO" id="GO:0001094">
    <property type="term" value="F:TFIID-class transcription factor complex binding"/>
    <property type="evidence" value="ECO:0007669"/>
    <property type="project" value="EnsemblFungi"/>
</dbReference>
<dbReference type="FunCoup" id="H2B0F8">
    <property type="interactions" value="289"/>
</dbReference>
<dbReference type="eggNOG" id="ENOG502RXMU">
    <property type="taxonomic scope" value="Eukaryota"/>
</dbReference>
<dbReference type="HOGENOM" id="CLU_065844_1_0_1"/>
<dbReference type="GeneID" id="13883758"/>
<dbReference type="EMBL" id="HE650830">
    <property type="protein sequence ID" value="CCF60108.1"/>
    <property type="molecule type" value="Genomic_DNA"/>
</dbReference>
<organism evidence="5 6">
    <name type="scientific">Kazachstania africana (strain ATCC 22294 / BCRC 22015 / CBS 2517 / CECT 1963 / NBRC 1671 / NRRL Y-8276)</name>
    <name type="common">Yeast</name>
    <name type="synonym">Kluyveromyces africanus</name>
    <dbReference type="NCBI Taxonomy" id="1071382"/>
    <lineage>
        <taxon>Eukaryota</taxon>
        <taxon>Fungi</taxon>
        <taxon>Dikarya</taxon>
        <taxon>Ascomycota</taxon>
        <taxon>Saccharomycotina</taxon>
        <taxon>Saccharomycetes</taxon>
        <taxon>Saccharomycetales</taxon>
        <taxon>Saccharomycetaceae</taxon>
        <taxon>Kazachstania</taxon>
    </lineage>
</organism>
<comment type="function">
    <text evidence="4">Component of the Mediator complex, a coactivator involved in the regulated transcription of nearly all RNA polymerase II-dependent genes. Mediator functions as a bridge to convey information from gene-specific regulatory proteins to the basal RNA polymerase II transcription machinery. Mediator is recruited to promoters by direct interactions with regulatory proteins and serves as a scaffold for the assembly of a functional preinitiation complex with RNA polymerase II and the general transcription factors.</text>
</comment>
<keyword evidence="4" id="KW-0805">Transcription regulation</keyword>
<dbReference type="GO" id="GO:0060261">
    <property type="term" value="P:positive regulation of transcription initiation by RNA polymerase II"/>
    <property type="evidence" value="ECO:0007669"/>
    <property type="project" value="EnsemblFungi"/>
</dbReference>
<evidence type="ECO:0000256" key="3">
    <source>
        <dbReference type="ARBA" id="ARBA00023242"/>
    </source>
</evidence>
<protein>
    <recommendedName>
        <fullName evidence="4">Mediator of RNA polymerase II transcription subunit 20</fullName>
    </recommendedName>
    <alternativeName>
        <fullName evidence="4">Mediator complex subunit 20</fullName>
    </alternativeName>
</protein>
<dbReference type="OrthoDB" id="1854899at2759"/>
<dbReference type="RefSeq" id="XP_003959243.1">
    <property type="nucleotide sequence ID" value="XM_003959194.1"/>
</dbReference>
<keyword evidence="4" id="KW-0010">Activator</keyword>
<comment type="subcellular location">
    <subcellularLocation>
        <location evidence="1 4">Nucleus</location>
    </subcellularLocation>
</comment>
<dbReference type="Pfam" id="PF08612">
    <property type="entry name" value="Med20"/>
    <property type="match status" value="1"/>
</dbReference>
<sequence length="209" mass="23607">MSSTTVIFIERATLATLSEFKDVLANILLSIGESWSVEVRPYRARISTTESSDFGKLMYSITFPSHDQKTVIIKDQKFALVTTSNVKNVSNDLLENNCTSGFIDSMDSILTNKLSNIWDQRQLIRGESGETFITKLKSTIKAINLFSSTGFKGLLIEIDTTHADEVQEVKDILKNIGIKDYQICQDSMDETNPNYICDLAYQYVKVLEY</sequence>